<evidence type="ECO:0000313" key="3">
    <source>
        <dbReference type="Proteomes" id="UP001596253"/>
    </source>
</evidence>
<dbReference type="Proteomes" id="UP001596253">
    <property type="component" value="Unassembled WGS sequence"/>
</dbReference>
<dbReference type="SMART" id="SM00530">
    <property type="entry name" value="HTH_XRE"/>
    <property type="match status" value="1"/>
</dbReference>
<dbReference type="Pfam" id="PF01381">
    <property type="entry name" value="HTH_3"/>
    <property type="match status" value="1"/>
</dbReference>
<dbReference type="PROSITE" id="PS50943">
    <property type="entry name" value="HTH_CROC1"/>
    <property type="match status" value="1"/>
</dbReference>
<reference evidence="3" key="1">
    <citation type="journal article" date="2019" name="Int. J. Syst. Evol. Microbiol.">
        <title>The Global Catalogue of Microorganisms (GCM) 10K type strain sequencing project: providing services to taxonomists for standard genome sequencing and annotation.</title>
        <authorList>
            <consortium name="The Broad Institute Genomics Platform"/>
            <consortium name="The Broad Institute Genome Sequencing Center for Infectious Disease"/>
            <person name="Wu L."/>
            <person name="Ma J."/>
        </authorList>
    </citation>
    <scope>NUCLEOTIDE SEQUENCE [LARGE SCALE GENOMIC DNA]</scope>
    <source>
        <strain evidence="3">CCM 8932</strain>
    </source>
</reference>
<dbReference type="CDD" id="cd00093">
    <property type="entry name" value="HTH_XRE"/>
    <property type="match status" value="1"/>
</dbReference>
<organism evidence="2 3">
    <name type="scientific">Lactiplantibacillus dongliensis</name>
    <dbReference type="NCBI Taxonomy" id="2559919"/>
    <lineage>
        <taxon>Bacteria</taxon>
        <taxon>Bacillati</taxon>
        <taxon>Bacillota</taxon>
        <taxon>Bacilli</taxon>
        <taxon>Lactobacillales</taxon>
        <taxon>Lactobacillaceae</taxon>
        <taxon>Lactiplantibacillus</taxon>
    </lineage>
</organism>
<sequence>MTSINFNSYLKNALKDPAFKKDFDNEYSKLASAAALMKAREAAGLTQQELADKAAVPQSTITRIERGANTSFDTLSKIAFALGKRLTISFS</sequence>
<evidence type="ECO:0000313" key="2">
    <source>
        <dbReference type="EMBL" id="MFC6164817.1"/>
    </source>
</evidence>
<accession>A0ABW1R9F6</accession>
<protein>
    <submittedName>
        <fullName evidence="2">Multiprotein-bridging factor 1 family protein</fullName>
    </submittedName>
</protein>
<dbReference type="EMBL" id="JBHSSD010000040">
    <property type="protein sequence ID" value="MFC6164817.1"/>
    <property type="molecule type" value="Genomic_DNA"/>
</dbReference>
<dbReference type="Gene3D" id="1.10.260.40">
    <property type="entry name" value="lambda repressor-like DNA-binding domains"/>
    <property type="match status" value="1"/>
</dbReference>
<name>A0ABW1R9F6_9LACO</name>
<keyword evidence="3" id="KW-1185">Reference proteome</keyword>
<proteinExistence type="predicted"/>
<dbReference type="InterPro" id="IPR010982">
    <property type="entry name" value="Lambda_DNA-bd_dom_sf"/>
</dbReference>
<evidence type="ECO:0000259" key="1">
    <source>
        <dbReference type="PROSITE" id="PS50943"/>
    </source>
</evidence>
<feature type="domain" description="HTH cro/C1-type" evidence="1">
    <location>
        <begin position="36"/>
        <end position="89"/>
    </location>
</feature>
<dbReference type="InterPro" id="IPR001387">
    <property type="entry name" value="Cro/C1-type_HTH"/>
</dbReference>
<dbReference type="RefSeq" id="WP_137639592.1">
    <property type="nucleotide sequence ID" value="NZ_BJDK01000007.1"/>
</dbReference>
<gene>
    <name evidence="2" type="ORF">ACFP3T_09075</name>
</gene>
<dbReference type="SUPFAM" id="SSF47413">
    <property type="entry name" value="lambda repressor-like DNA-binding domains"/>
    <property type="match status" value="1"/>
</dbReference>
<comment type="caution">
    <text evidence="2">The sequence shown here is derived from an EMBL/GenBank/DDBJ whole genome shotgun (WGS) entry which is preliminary data.</text>
</comment>